<sequence>MLYAPHDVLVRDPLTGRVRCHLCGDYFAALGAHVRRHGLNAAQYREATGLEKTRPLTSAEYSQQRSDLQRLTYQRSPATRARLATGQQMARTGELNHRAVTALSTRLPVLQNAQRTRLDAGRTTRSRRVRERARRAAEQLGYHDLDSCLRALYVDQHLGLEPLSHRLGVGRAVLRNLLTEAGIPLHATGDTGAAGRRARAVRNEADAAARVGTTDLATWLAARRAQGATMAELAAELGRSLPWVRQRLGVQSGVG</sequence>
<dbReference type="InterPro" id="IPR008807">
    <property type="entry name" value="ROS_MUCR"/>
</dbReference>
<evidence type="ECO:0000313" key="2">
    <source>
        <dbReference type="EMBL" id="GAA0221102.1"/>
    </source>
</evidence>
<organism evidence="2 3">
    <name type="scientific">Cryptosporangium japonicum</name>
    <dbReference type="NCBI Taxonomy" id="80872"/>
    <lineage>
        <taxon>Bacteria</taxon>
        <taxon>Bacillati</taxon>
        <taxon>Actinomycetota</taxon>
        <taxon>Actinomycetes</taxon>
        <taxon>Cryptosporangiales</taxon>
        <taxon>Cryptosporangiaceae</taxon>
        <taxon>Cryptosporangium</taxon>
    </lineage>
</organism>
<reference evidence="3" key="1">
    <citation type="journal article" date="2019" name="Int. J. Syst. Evol. Microbiol.">
        <title>The Global Catalogue of Microorganisms (GCM) 10K type strain sequencing project: providing services to taxonomists for standard genome sequencing and annotation.</title>
        <authorList>
            <consortium name="The Broad Institute Genomics Platform"/>
            <consortium name="The Broad Institute Genome Sequencing Center for Infectious Disease"/>
            <person name="Wu L."/>
            <person name="Ma J."/>
        </authorList>
    </citation>
    <scope>NUCLEOTIDE SEQUENCE [LARGE SCALE GENOMIC DNA]</scope>
    <source>
        <strain evidence="3">JCM 10425</strain>
    </source>
</reference>
<accession>A0ABP3D508</accession>
<keyword evidence="3" id="KW-1185">Reference proteome</keyword>
<comment type="caution">
    <text evidence="2">The sequence shown here is derived from an EMBL/GenBank/DDBJ whole genome shotgun (WGS) entry which is preliminary data.</text>
</comment>
<dbReference type="Proteomes" id="UP001500967">
    <property type="component" value="Unassembled WGS sequence"/>
</dbReference>
<dbReference type="InterPro" id="IPR041920">
    <property type="entry name" value="ROS/MUCR_sf"/>
</dbReference>
<gene>
    <name evidence="2" type="ORF">GCM10009539_02890</name>
</gene>
<evidence type="ECO:0000256" key="1">
    <source>
        <dbReference type="ARBA" id="ARBA00007031"/>
    </source>
</evidence>
<dbReference type="RefSeq" id="WP_344646870.1">
    <property type="nucleotide sequence ID" value="NZ_BAAAGX010000002.1"/>
</dbReference>
<evidence type="ECO:0008006" key="4">
    <source>
        <dbReference type="Google" id="ProtNLM"/>
    </source>
</evidence>
<evidence type="ECO:0000313" key="3">
    <source>
        <dbReference type="Proteomes" id="UP001500967"/>
    </source>
</evidence>
<name>A0ABP3D508_9ACTN</name>
<dbReference type="Gene3D" id="1.10.10.1550">
    <property type="entry name" value="ROS/MUCR transcriptional regulator protein"/>
    <property type="match status" value="1"/>
</dbReference>
<comment type="similarity">
    <text evidence="1">Belongs to the ros/MucR family.</text>
</comment>
<dbReference type="EMBL" id="BAAAGX010000002">
    <property type="protein sequence ID" value="GAA0221102.1"/>
    <property type="molecule type" value="Genomic_DNA"/>
</dbReference>
<dbReference type="Pfam" id="PF05443">
    <property type="entry name" value="ROS_MUCR"/>
    <property type="match status" value="1"/>
</dbReference>
<protein>
    <recommendedName>
        <fullName evidence="4">MucR family transcriptional regulator</fullName>
    </recommendedName>
</protein>
<proteinExistence type="inferred from homology"/>